<keyword evidence="2" id="KW-0563">Paired box</keyword>
<dbReference type="InterPro" id="IPR038717">
    <property type="entry name" value="Tc1-like_DDE_dom"/>
</dbReference>
<dbReference type="WBParaSite" id="HCON_00047220-00001">
    <property type="protein sequence ID" value="HCON_00047220-00001"/>
    <property type="gene ID" value="HCON_00047220"/>
</dbReference>
<dbReference type="AlphaFoldDB" id="A0A7I4Y5E3"/>
<evidence type="ECO:0000259" key="4">
    <source>
        <dbReference type="PROSITE" id="PS51057"/>
    </source>
</evidence>
<accession>A0A7I4Y5E3</accession>
<dbReference type="InterPro" id="IPR036388">
    <property type="entry name" value="WH-like_DNA-bd_sf"/>
</dbReference>
<feature type="domain" description="Paired" evidence="4">
    <location>
        <begin position="1"/>
        <end position="134"/>
    </location>
</feature>
<reference evidence="6" key="1">
    <citation type="submission" date="2020-12" db="UniProtKB">
        <authorList>
            <consortium name="WormBaseParasite"/>
        </authorList>
    </citation>
    <scope>IDENTIFICATION</scope>
    <source>
        <strain evidence="6">MHco3</strain>
    </source>
</reference>
<dbReference type="Gene3D" id="3.30.420.10">
    <property type="entry name" value="Ribonuclease H-like superfamily/Ribonuclease H"/>
    <property type="match status" value="1"/>
</dbReference>
<keyword evidence="5" id="KW-1185">Reference proteome</keyword>
<evidence type="ECO:0000256" key="3">
    <source>
        <dbReference type="SAM" id="MobiDB-lite"/>
    </source>
</evidence>
<dbReference type="SUPFAM" id="SSF46689">
    <property type="entry name" value="Homeodomain-like"/>
    <property type="match status" value="1"/>
</dbReference>
<dbReference type="OrthoDB" id="5803896at2759"/>
<dbReference type="GO" id="GO:0005634">
    <property type="term" value="C:nucleus"/>
    <property type="evidence" value="ECO:0007669"/>
    <property type="project" value="UniProtKB-SubCell"/>
</dbReference>
<dbReference type="PANTHER" id="PTHR23022">
    <property type="entry name" value="TRANSPOSABLE ELEMENT-RELATED"/>
    <property type="match status" value="1"/>
</dbReference>
<dbReference type="InterPro" id="IPR001523">
    <property type="entry name" value="Paired_dom"/>
</dbReference>
<feature type="compositionally biased region" description="Polar residues" evidence="3">
    <location>
        <begin position="51"/>
        <end position="66"/>
    </location>
</feature>
<dbReference type="InterPro" id="IPR052338">
    <property type="entry name" value="Transposase_5"/>
</dbReference>
<dbReference type="InterPro" id="IPR009057">
    <property type="entry name" value="Homeodomain-like_sf"/>
</dbReference>
<proteinExistence type="predicted"/>
<dbReference type="OMA" id="SIMCISH"/>
<dbReference type="GO" id="GO:0003677">
    <property type="term" value="F:DNA binding"/>
    <property type="evidence" value="ECO:0007669"/>
    <property type="project" value="InterPro"/>
</dbReference>
<dbReference type="Gene3D" id="1.10.10.10">
    <property type="entry name" value="Winged helix-like DNA-binding domain superfamily/Winged helix DNA-binding domain"/>
    <property type="match status" value="1"/>
</dbReference>
<dbReference type="Proteomes" id="UP000025227">
    <property type="component" value="Unplaced"/>
</dbReference>
<dbReference type="GO" id="GO:0006355">
    <property type="term" value="P:regulation of DNA-templated transcription"/>
    <property type="evidence" value="ECO:0007669"/>
    <property type="project" value="InterPro"/>
</dbReference>
<dbReference type="GO" id="GO:0015074">
    <property type="term" value="P:DNA integration"/>
    <property type="evidence" value="ECO:0007669"/>
    <property type="project" value="InterPro"/>
</dbReference>
<feature type="region of interest" description="Disordered" evidence="3">
    <location>
        <begin position="50"/>
        <end position="70"/>
    </location>
</feature>
<dbReference type="InterPro" id="IPR047655">
    <property type="entry name" value="Transpos_IS630-like"/>
</dbReference>
<evidence type="ECO:0000313" key="6">
    <source>
        <dbReference type="WBParaSite" id="HCON_00047220-00001"/>
    </source>
</evidence>
<sequence>MVKKAETSEATRKTIVDMKEAGMRGATIARILKIPARTVSSILARFRERNTVSNAPRTGRPRSTSARQDKRIVRLSKADPTLTSVDIAAEINASDGTNISRRTVARRLNAAGLIGRRPAKKPLISPKNRKARVEFARRHQHWTSNEWSKVLFTDESKFNLFGSDGIKYVRRPSGERYNPRYTKPTVKHGGGSVMVYGAFSFHGMGPILRIEGTMTGQSYANMIIEKILPWAEDNMPAGWVLQQNNDPKHTSRAAKDAFQQKDVRLLDWPSQSPDPNPIEHIWEELERRCTKQRCSNKDQKFALLAKEWSAMPTTVFQRLIGSMPARCAAVIKSRGFPTKYCFRSFWF</sequence>
<dbReference type="InterPro" id="IPR036397">
    <property type="entry name" value="RNaseH_sf"/>
</dbReference>
<dbReference type="PROSITE" id="PS51057">
    <property type="entry name" value="PAIRED_2"/>
    <property type="match status" value="1"/>
</dbReference>
<dbReference type="Pfam" id="PF13358">
    <property type="entry name" value="DDE_3"/>
    <property type="match status" value="1"/>
</dbReference>
<evidence type="ECO:0000313" key="5">
    <source>
        <dbReference type="Proteomes" id="UP000025227"/>
    </source>
</evidence>
<evidence type="ECO:0000256" key="1">
    <source>
        <dbReference type="ARBA" id="ARBA00004123"/>
    </source>
</evidence>
<name>A0A7I4Y5E3_HAECO</name>
<evidence type="ECO:0000256" key="2">
    <source>
        <dbReference type="ARBA" id="ARBA00022724"/>
    </source>
</evidence>
<dbReference type="NCBIfam" id="NF033545">
    <property type="entry name" value="transpos_IS630"/>
    <property type="match status" value="1"/>
</dbReference>
<dbReference type="PANTHER" id="PTHR23022:SF134">
    <property type="entry name" value="TRANSPOSABLE ELEMENT TC1 TRANSPOSASE"/>
    <property type="match status" value="1"/>
</dbReference>
<dbReference type="InterPro" id="IPR002492">
    <property type="entry name" value="Transposase_Tc1-like"/>
</dbReference>
<dbReference type="Pfam" id="PF01498">
    <property type="entry name" value="HTH_Tnp_Tc3_2"/>
    <property type="match status" value="1"/>
</dbReference>
<organism evidence="5 6">
    <name type="scientific">Haemonchus contortus</name>
    <name type="common">Barber pole worm</name>
    <dbReference type="NCBI Taxonomy" id="6289"/>
    <lineage>
        <taxon>Eukaryota</taxon>
        <taxon>Metazoa</taxon>
        <taxon>Ecdysozoa</taxon>
        <taxon>Nematoda</taxon>
        <taxon>Chromadorea</taxon>
        <taxon>Rhabditida</taxon>
        <taxon>Rhabditina</taxon>
        <taxon>Rhabditomorpha</taxon>
        <taxon>Strongyloidea</taxon>
        <taxon>Trichostrongylidae</taxon>
        <taxon>Haemonchus</taxon>
    </lineage>
</organism>
<comment type="subcellular location">
    <subcellularLocation>
        <location evidence="1">Nucleus</location>
    </subcellularLocation>
</comment>
<protein>
    <submittedName>
        <fullName evidence="6">Transposase domain containing protein</fullName>
    </submittedName>
</protein>
<dbReference type="GO" id="GO:0006313">
    <property type="term" value="P:DNA transposition"/>
    <property type="evidence" value="ECO:0007669"/>
    <property type="project" value="InterPro"/>
</dbReference>